<sequence>MHPARTLKSATFDAHRDLERHPLVKKLGEAALDRFEYGLCLQGFERFHMGWELMISQHAMLRAPELPPPMAHAALIRADLDQLKPTLNRAAPVPLAFDWCATPGDIAGVLYVVEGSNLGNAVLAKRLKPLGYPLAFFTEAGRVAGTRWPRVQAWLNAELTQTQTLRRAVSSARNTFHLMMALFDRMAQPEQEIL</sequence>
<gene>
    <name evidence="1" type="ORF">J3U88_21200</name>
</gene>
<evidence type="ECO:0000313" key="2">
    <source>
        <dbReference type="Proteomes" id="UP000664417"/>
    </source>
</evidence>
<keyword evidence="2" id="KW-1185">Reference proteome</keyword>
<name>A0A8J7QBF0_9BACT</name>
<accession>A0A8J7QBF0</accession>
<evidence type="ECO:0000313" key="1">
    <source>
        <dbReference type="EMBL" id="MBO1321009.1"/>
    </source>
</evidence>
<organism evidence="1 2">
    <name type="scientific">Acanthopleuribacter pedis</name>
    <dbReference type="NCBI Taxonomy" id="442870"/>
    <lineage>
        <taxon>Bacteria</taxon>
        <taxon>Pseudomonadati</taxon>
        <taxon>Acidobacteriota</taxon>
        <taxon>Holophagae</taxon>
        <taxon>Acanthopleuribacterales</taxon>
        <taxon>Acanthopleuribacteraceae</taxon>
        <taxon>Acanthopleuribacter</taxon>
    </lineage>
</organism>
<dbReference type="AlphaFoldDB" id="A0A8J7QBF0"/>
<dbReference type="GO" id="GO:0004392">
    <property type="term" value="F:heme oxygenase (decyclizing) activity"/>
    <property type="evidence" value="ECO:0007669"/>
    <property type="project" value="InterPro"/>
</dbReference>
<dbReference type="Gene3D" id="1.20.910.10">
    <property type="entry name" value="Heme oxygenase-like"/>
    <property type="match status" value="1"/>
</dbReference>
<reference evidence="1" key="1">
    <citation type="submission" date="2021-03" db="EMBL/GenBank/DDBJ databases">
        <authorList>
            <person name="Wang G."/>
        </authorList>
    </citation>
    <scope>NUCLEOTIDE SEQUENCE</scope>
    <source>
        <strain evidence="1">KCTC 12899</strain>
    </source>
</reference>
<dbReference type="InterPro" id="IPR016053">
    <property type="entry name" value="Haem_Oase-like"/>
</dbReference>
<dbReference type="Proteomes" id="UP000664417">
    <property type="component" value="Unassembled WGS sequence"/>
</dbReference>
<dbReference type="EMBL" id="JAFREP010000021">
    <property type="protein sequence ID" value="MBO1321009.1"/>
    <property type="molecule type" value="Genomic_DNA"/>
</dbReference>
<proteinExistence type="predicted"/>
<protein>
    <submittedName>
        <fullName evidence="1">Biliverdin-producing heme oxygenase</fullName>
    </submittedName>
</protein>
<dbReference type="SUPFAM" id="SSF48613">
    <property type="entry name" value="Heme oxygenase-like"/>
    <property type="match status" value="1"/>
</dbReference>
<comment type="caution">
    <text evidence="1">The sequence shown here is derived from an EMBL/GenBank/DDBJ whole genome shotgun (WGS) entry which is preliminary data.</text>
</comment>
<dbReference type="GO" id="GO:0006788">
    <property type="term" value="P:heme oxidation"/>
    <property type="evidence" value="ECO:0007669"/>
    <property type="project" value="InterPro"/>
</dbReference>
<dbReference type="CDD" id="cd19166">
    <property type="entry name" value="HemeO-bac"/>
    <property type="match status" value="1"/>
</dbReference>
<dbReference type="RefSeq" id="WP_207860984.1">
    <property type="nucleotide sequence ID" value="NZ_JAFREP010000021.1"/>
</dbReference>
<dbReference type="Pfam" id="PF01126">
    <property type="entry name" value="Heme_oxygenase"/>
    <property type="match status" value="1"/>
</dbReference>
<dbReference type="InterPro" id="IPR016084">
    <property type="entry name" value="Haem_Oase-like_multi-hlx"/>
</dbReference>